<sequence length="261" mass="29980">MKILPNSSYIVLTIAVLIMVAVLIGAGELTCYAPSQDDPVRGWKTCILFRLFKEMQTLVAGIIALLAAMLALRPVWMQLGRMAQQNEIASREIIAERLAALEMLIAEDRERISRTLSNFDHAFDQEHGSFRRPLDMQWVHNREHEIASTFRNLRNSQALMLGTDRIEAQRHRIISSLELLNRCLGTIIQPVHFYPPDEYWPGEDRYAEMEEAAAFAADELDGRWSDAVAAFLQFEELAEEELSAIRRRIRQIDDMVVRQQP</sequence>
<proteinExistence type="predicted"/>
<accession>A0ACD4NVY3</accession>
<evidence type="ECO:0000313" key="1">
    <source>
        <dbReference type="EMBL" id="WAJ31150.1"/>
    </source>
</evidence>
<reference evidence="1" key="1">
    <citation type="submission" date="2022-11" db="EMBL/GenBank/DDBJ databases">
        <title>beta-Carotene-producing bacterium, Jeongeuplla avenae sp. nov., alleviates the salt stress of Arabidopsis seedlings.</title>
        <authorList>
            <person name="Jiang L."/>
            <person name="Lee J."/>
        </authorList>
    </citation>
    <scope>NUCLEOTIDE SEQUENCE</scope>
    <source>
        <strain evidence="1">DY_R2A_6</strain>
    </source>
</reference>
<name>A0ACD4NVY3_9HYPH</name>
<dbReference type="EMBL" id="CP113520">
    <property type="protein sequence ID" value="WAJ31150.1"/>
    <property type="molecule type" value="Genomic_DNA"/>
</dbReference>
<organism evidence="1 2">
    <name type="scientific">Antarcticirhabdus aurantiaca</name>
    <dbReference type="NCBI Taxonomy" id="2606717"/>
    <lineage>
        <taxon>Bacteria</taxon>
        <taxon>Pseudomonadati</taxon>
        <taxon>Pseudomonadota</taxon>
        <taxon>Alphaproteobacteria</taxon>
        <taxon>Hyphomicrobiales</taxon>
        <taxon>Aurantimonadaceae</taxon>
        <taxon>Antarcticirhabdus</taxon>
    </lineage>
</organism>
<dbReference type="Proteomes" id="UP001163223">
    <property type="component" value="Chromosome"/>
</dbReference>
<gene>
    <name evidence="1" type="ORF">OXU80_13505</name>
</gene>
<keyword evidence="2" id="KW-1185">Reference proteome</keyword>
<protein>
    <submittedName>
        <fullName evidence="1">Uncharacterized protein</fullName>
    </submittedName>
</protein>
<evidence type="ECO:0000313" key="2">
    <source>
        <dbReference type="Proteomes" id="UP001163223"/>
    </source>
</evidence>